<sequence length="485" mass="55071">MAANELATNNWATCSSSPALSPKRAPSSQQVLPDSPDYVDKYNTNSDDLRLTSNLNSSVSINHLSRQQNLIIVGSHEKPITLGRGGACTIKIGRRNRQISRVHVSIAFNSQNEQFELTVLGLNGACIDNIPYEQHGVAPLEDNSFVDVVGDQFHFKMPPPPSSISFADKLQQQQQQEVKEVIVQKNTDFFREMSPEVEQQQEEIIEETPSEEAAALSPIEKIVNASPIEESEKKEASNTTEENTQEEEVFPAELVSEEALSPIEKELSPEINIEEEIIEPTKEEIVQPVKEEKPIEKKPTKKEIRKALKREEKKNALILQEKKKQHLEEDTNDYAEVIIDALVFSRTSSMPISDICSRILKANPVYAKQPRELWIERISSVLQEKPFFGEIQRKGKTADGSPTENLYYYNSELDPVEWRRATYTQVGRSARKCTLKDKQYFWKIPPKLGRHRSSYIPPSASDLKRQRGAINNEQDENADPKKVKY</sequence>
<dbReference type="InterPro" id="IPR000253">
    <property type="entry name" value="FHA_dom"/>
</dbReference>
<dbReference type="PROSITE" id="PS50006">
    <property type="entry name" value="FHA_DOMAIN"/>
    <property type="match status" value="1"/>
</dbReference>
<evidence type="ECO:0000259" key="4">
    <source>
        <dbReference type="PROSITE" id="PS50006"/>
    </source>
</evidence>
<gene>
    <name evidence="5" type="ORF">INT46_001090</name>
</gene>
<comment type="caution">
    <text evidence="5">The sequence shown here is derived from an EMBL/GenBank/DDBJ whole genome shotgun (WGS) entry which is preliminary data.</text>
</comment>
<dbReference type="EMBL" id="JAEPRC010000478">
    <property type="protein sequence ID" value="KAG2196422.1"/>
    <property type="molecule type" value="Genomic_DNA"/>
</dbReference>
<keyword evidence="6" id="KW-1185">Reference proteome</keyword>
<evidence type="ECO:0000313" key="6">
    <source>
        <dbReference type="Proteomes" id="UP000650833"/>
    </source>
</evidence>
<dbReference type="GO" id="GO:0060962">
    <property type="term" value="P:regulation of ribosomal protein gene transcription by RNA polymerase II"/>
    <property type="evidence" value="ECO:0007669"/>
    <property type="project" value="InterPro"/>
</dbReference>
<dbReference type="InterPro" id="IPR008984">
    <property type="entry name" value="SMAD_FHA_dom_sf"/>
</dbReference>
<proteinExistence type="predicted"/>
<evidence type="ECO:0000256" key="2">
    <source>
        <dbReference type="SAM" id="Coils"/>
    </source>
</evidence>
<dbReference type="AlphaFoldDB" id="A0A8H7QQ50"/>
<feature type="domain" description="FHA" evidence="4">
    <location>
        <begin position="80"/>
        <end position="132"/>
    </location>
</feature>
<evidence type="ECO:0000256" key="1">
    <source>
        <dbReference type="ARBA" id="ARBA00023242"/>
    </source>
</evidence>
<dbReference type="SUPFAM" id="SSF49879">
    <property type="entry name" value="SMAD/FHA domain"/>
    <property type="match status" value="1"/>
</dbReference>
<feature type="region of interest" description="Disordered" evidence="3">
    <location>
        <begin position="452"/>
        <end position="485"/>
    </location>
</feature>
<dbReference type="PANTHER" id="PTHR21712:SF29">
    <property type="entry name" value="PRE-RRNA-PROCESSING PROTEIN FHL1"/>
    <property type="match status" value="1"/>
</dbReference>
<name>A0A8H7QQ50_9FUNG</name>
<reference evidence="5" key="1">
    <citation type="submission" date="2020-12" db="EMBL/GenBank/DDBJ databases">
        <title>Metabolic potential, ecology and presence of endohyphal bacteria is reflected in genomic diversity of Mucoromycotina.</title>
        <authorList>
            <person name="Muszewska A."/>
            <person name="Okrasinska A."/>
            <person name="Steczkiewicz K."/>
            <person name="Drgas O."/>
            <person name="Orlowska M."/>
            <person name="Perlinska-Lenart U."/>
            <person name="Aleksandrzak-Piekarczyk T."/>
            <person name="Szatraj K."/>
            <person name="Zielenkiewicz U."/>
            <person name="Pilsyk S."/>
            <person name="Malc E."/>
            <person name="Mieczkowski P."/>
            <person name="Kruszewska J.S."/>
            <person name="Biernat P."/>
            <person name="Pawlowska J."/>
        </authorList>
    </citation>
    <scope>NUCLEOTIDE SEQUENCE</scope>
    <source>
        <strain evidence="5">CBS 226.32</strain>
    </source>
</reference>
<keyword evidence="2" id="KW-0175">Coiled coil</keyword>
<feature type="compositionally biased region" description="Polar residues" evidence="3">
    <location>
        <begin position="1"/>
        <end position="19"/>
    </location>
</feature>
<evidence type="ECO:0000313" key="5">
    <source>
        <dbReference type="EMBL" id="KAG2196422.1"/>
    </source>
</evidence>
<feature type="coiled-coil region" evidence="2">
    <location>
        <begin position="301"/>
        <end position="330"/>
    </location>
</feature>
<keyword evidence="1" id="KW-0539">Nucleus</keyword>
<dbReference type="Proteomes" id="UP000650833">
    <property type="component" value="Unassembled WGS sequence"/>
</dbReference>
<dbReference type="InterPro" id="IPR045178">
    <property type="entry name" value="Fhl1/FHA1"/>
</dbReference>
<evidence type="ECO:0000256" key="3">
    <source>
        <dbReference type="SAM" id="MobiDB-lite"/>
    </source>
</evidence>
<dbReference type="GO" id="GO:0005634">
    <property type="term" value="C:nucleus"/>
    <property type="evidence" value="ECO:0007669"/>
    <property type="project" value="TreeGrafter"/>
</dbReference>
<protein>
    <recommendedName>
        <fullName evidence="4">FHA domain-containing protein</fullName>
    </recommendedName>
</protein>
<dbReference type="Gene3D" id="2.60.200.20">
    <property type="match status" value="1"/>
</dbReference>
<feature type="region of interest" description="Disordered" evidence="3">
    <location>
        <begin position="224"/>
        <end position="250"/>
    </location>
</feature>
<organism evidence="5 6">
    <name type="scientific">Mucor plumbeus</name>
    <dbReference type="NCBI Taxonomy" id="97098"/>
    <lineage>
        <taxon>Eukaryota</taxon>
        <taxon>Fungi</taxon>
        <taxon>Fungi incertae sedis</taxon>
        <taxon>Mucoromycota</taxon>
        <taxon>Mucoromycotina</taxon>
        <taxon>Mucoromycetes</taxon>
        <taxon>Mucorales</taxon>
        <taxon>Mucorineae</taxon>
        <taxon>Mucoraceae</taxon>
        <taxon>Mucor</taxon>
    </lineage>
</organism>
<dbReference type="GO" id="GO:0043565">
    <property type="term" value="F:sequence-specific DNA binding"/>
    <property type="evidence" value="ECO:0007669"/>
    <property type="project" value="TreeGrafter"/>
</dbReference>
<dbReference type="OrthoDB" id="5348546at2759"/>
<dbReference type="CDD" id="cd22699">
    <property type="entry name" value="FHA_PLM2-like"/>
    <property type="match status" value="1"/>
</dbReference>
<feature type="region of interest" description="Disordered" evidence="3">
    <location>
        <begin position="1"/>
        <end position="36"/>
    </location>
</feature>
<dbReference type="PANTHER" id="PTHR21712">
    <property type="entry name" value="PRE-RRNA-PROCESSING PROTEIN FHL1"/>
    <property type="match status" value="1"/>
</dbReference>
<dbReference type="Pfam" id="PF00498">
    <property type="entry name" value="FHA"/>
    <property type="match status" value="1"/>
</dbReference>
<accession>A0A8H7QQ50</accession>